<dbReference type="Proteomes" id="UP000233524">
    <property type="component" value="Unassembled WGS sequence"/>
</dbReference>
<dbReference type="AlphaFoldDB" id="A0A2N3NH39"/>
<protein>
    <submittedName>
        <fullName evidence="4">Uncharacterized protein</fullName>
    </submittedName>
</protein>
<dbReference type="InParanoid" id="A0A2N3NH39"/>
<reference evidence="4 5" key="1">
    <citation type="journal article" date="2017" name="G3 (Bethesda)">
        <title>First Draft Genome Sequence of the Pathogenic Fungus Lomentospora prolificans (Formerly Scedosporium prolificans).</title>
        <authorList>
            <person name="Luo R."/>
            <person name="Zimin A."/>
            <person name="Workman R."/>
            <person name="Fan Y."/>
            <person name="Pertea G."/>
            <person name="Grossman N."/>
            <person name="Wear M.P."/>
            <person name="Jia B."/>
            <person name="Miller H."/>
            <person name="Casadevall A."/>
            <person name="Timp W."/>
            <person name="Zhang S.X."/>
            <person name="Salzberg S.L."/>
        </authorList>
    </citation>
    <scope>NUCLEOTIDE SEQUENCE [LARGE SCALE GENOMIC DNA]</scope>
    <source>
        <strain evidence="4 5">JHH-5317</strain>
    </source>
</reference>
<evidence type="ECO:0000256" key="1">
    <source>
        <dbReference type="ARBA" id="ARBA00038473"/>
    </source>
</evidence>
<dbReference type="InterPro" id="IPR012338">
    <property type="entry name" value="Beta-lactam/transpept-like"/>
</dbReference>
<gene>
    <name evidence="4" type="ORF">jhhlp_001699</name>
</gene>
<dbReference type="VEuPathDB" id="FungiDB:jhhlp_001699"/>
<accession>A0A2N3NH39</accession>
<feature type="domain" description="Beta-lactamase-related" evidence="2">
    <location>
        <begin position="67"/>
        <end position="375"/>
    </location>
</feature>
<dbReference type="InterPro" id="IPR001466">
    <property type="entry name" value="Beta-lactam-related"/>
</dbReference>
<dbReference type="Pfam" id="PF26335">
    <property type="entry name" value="ARB_00930_C"/>
    <property type="match status" value="1"/>
</dbReference>
<dbReference type="OrthoDB" id="10250282at2759"/>
<proteinExistence type="inferred from homology"/>
<dbReference type="InterPro" id="IPR058664">
    <property type="entry name" value="ARB_00930-like_C"/>
</dbReference>
<name>A0A2N3NH39_9PEZI</name>
<keyword evidence="5" id="KW-1185">Reference proteome</keyword>
<dbReference type="PANTHER" id="PTHR22935:SF95">
    <property type="entry name" value="BETA-LACTAMASE-LIKE 1-RELATED"/>
    <property type="match status" value="1"/>
</dbReference>
<evidence type="ECO:0000313" key="5">
    <source>
        <dbReference type="Proteomes" id="UP000233524"/>
    </source>
</evidence>
<evidence type="ECO:0000313" key="4">
    <source>
        <dbReference type="EMBL" id="PKS11711.1"/>
    </source>
</evidence>
<dbReference type="PANTHER" id="PTHR22935">
    <property type="entry name" value="PENICILLIN-BINDING PROTEIN"/>
    <property type="match status" value="1"/>
</dbReference>
<dbReference type="Pfam" id="PF00144">
    <property type="entry name" value="Beta-lactamase"/>
    <property type="match status" value="1"/>
</dbReference>
<comment type="similarity">
    <text evidence="1">Belongs to the beta-lactamase family.</text>
</comment>
<dbReference type="InterPro" id="IPR051478">
    <property type="entry name" value="Beta-lactamase-like_AB/R"/>
</dbReference>
<organism evidence="4 5">
    <name type="scientific">Lomentospora prolificans</name>
    <dbReference type="NCBI Taxonomy" id="41688"/>
    <lineage>
        <taxon>Eukaryota</taxon>
        <taxon>Fungi</taxon>
        <taxon>Dikarya</taxon>
        <taxon>Ascomycota</taxon>
        <taxon>Pezizomycotina</taxon>
        <taxon>Sordariomycetes</taxon>
        <taxon>Hypocreomycetidae</taxon>
        <taxon>Microascales</taxon>
        <taxon>Microascaceae</taxon>
        <taxon>Lomentospora</taxon>
    </lineage>
</organism>
<dbReference type="EMBL" id="NLAX01000005">
    <property type="protein sequence ID" value="PKS11711.1"/>
    <property type="molecule type" value="Genomic_DNA"/>
</dbReference>
<dbReference type="Gene3D" id="3.40.710.10">
    <property type="entry name" value="DD-peptidase/beta-lactamase superfamily"/>
    <property type="match status" value="1"/>
</dbReference>
<evidence type="ECO:0000259" key="3">
    <source>
        <dbReference type="Pfam" id="PF26335"/>
    </source>
</evidence>
<feature type="domain" description="Beta-lactamase-like ARB-00930-like C-terminal" evidence="3">
    <location>
        <begin position="397"/>
        <end position="529"/>
    </location>
</feature>
<dbReference type="SUPFAM" id="SSF56601">
    <property type="entry name" value="beta-lactamase/transpeptidase-like"/>
    <property type="match status" value="1"/>
</dbReference>
<evidence type="ECO:0000259" key="2">
    <source>
        <dbReference type="Pfam" id="PF00144"/>
    </source>
</evidence>
<sequence>MAVSIYGLCPPTGPVLPLAHIPAQSGPSGLTSKLDILAEDTNAPWNISTTSFSLELTSGDGTFFTYHRTAPLRDERGADEVTSDTVYRVASVTKAFNVLTLLINARADLDRPVTEFIPELHGSATYGEITLRMLASSLSAVPRDGKGFDMYVRNGAALQQSGFPIPANEDIPMCDSVTGELCSREEFFDTLLQDSLALLPGDRAAYSNQAYILLGFALENITGKPFVQLVEDSIMKPLNMTSTGFEPPDLSRASIAVGDGSLFMGFDIGNFKATAGLYSTPRDLTTFVQSILNSTLMSPTHTRQWLKPVAFTGSLSTAVGMPWEIFRLSNITPDNRTIDIYTKLGSITGYSAYIVIIPDYHIGASIIASGDDADAATWGLLDLIATLVVPWADSLTRDQARDKYVGEYTNGNESLIISMDQGPGLRIESWTSGSHSILEALAKERSIPLKSLYAWIYPVGEGNWWQMALEQTDSGQLDSSLPSSGCTAWTYVDQLRYAGRPVDKFQFRIEGGNVKGVDNPGLRASYQKVD</sequence>
<dbReference type="STRING" id="41688.A0A2N3NH39"/>
<comment type="caution">
    <text evidence="4">The sequence shown here is derived from an EMBL/GenBank/DDBJ whole genome shotgun (WGS) entry which is preliminary data.</text>
</comment>